<reference evidence="2" key="2">
    <citation type="submission" date="2015-06" db="UniProtKB">
        <authorList>
            <consortium name="EnsemblPlants"/>
        </authorList>
    </citation>
    <scope>IDENTIFICATION</scope>
    <source>
        <strain evidence="2">DM1-3 516 R44</strain>
    </source>
</reference>
<keyword evidence="3" id="KW-1185">Reference proteome</keyword>
<organism evidence="2 3">
    <name type="scientific">Solanum tuberosum</name>
    <name type="common">Potato</name>
    <dbReference type="NCBI Taxonomy" id="4113"/>
    <lineage>
        <taxon>Eukaryota</taxon>
        <taxon>Viridiplantae</taxon>
        <taxon>Streptophyta</taxon>
        <taxon>Embryophyta</taxon>
        <taxon>Tracheophyta</taxon>
        <taxon>Spermatophyta</taxon>
        <taxon>Magnoliopsida</taxon>
        <taxon>eudicotyledons</taxon>
        <taxon>Gunneridae</taxon>
        <taxon>Pentapetalae</taxon>
        <taxon>asterids</taxon>
        <taxon>lamiids</taxon>
        <taxon>Solanales</taxon>
        <taxon>Solanaceae</taxon>
        <taxon>Solanoideae</taxon>
        <taxon>Solaneae</taxon>
        <taxon>Solanum</taxon>
    </lineage>
</organism>
<dbReference type="PaxDb" id="4113-PGSC0003DMT400092066"/>
<dbReference type="HOGENOM" id="CLU_1456870_0_0_1"/>
<evidence type="ECO:0000256" key="1">
    <source>
        <dbReference type="SAM" id="MobiDB-lite"/>
    </source>
</evidence>
<name>M1DP06_SOLTU</name>
<feature type="compositionally biased region" description="Basic and acidic residues" evidence="1">
    <location>
        <begin position="1"/>
        <end position="18"/>
    </location>
</feature>
<accession>M1DP06</accession>
<evidence type="ECO:0000313" key="2">
    <source>
        <dbReference type="EnsemblPlants" id="PGSC0003DMT400092066"/>
    </source>
</evidence>
<protein>
    <submittedName>
        <fullName evidence="2">Uncharacterized protein</fullName>
    </submittedName>
</protein>
<proteinExistence type="predicted"/>
<evidence type="ECO:0000313" key="3">
    <source>
        <dbReference type="Proteomes" id="UP000011115"/>
    </source>
</evidence>
<sequence>MHFEGTRECRGSPKEQKLCSRRGRVADSTGIAPRRGLAPPRIKTFVRDAVVSRTLLSRNLIPNIFREQLRVADLFRDKNEEIHKSIFTLLKSPTKVMGFYSLHCTSIAWLKAMNTRRNNARRDVCQAIKEKIKSAIEKSSRLVAEQFRNAVPYHPNLQDLKDAEGKRKKAIQMTKGRIAEWISDPD</sequence>
<dbReference type="EnsemblPlants" id="PGSC0003DMT400092066">
    <property type="protein sequence ID" value="PGSC0003DMT400092066"/>
    <property type="gene ID" value="PGSC0003DMG400041637"/>
</dbReference>
<dbReference type="InParanoid" id="M1DP06"/>
<reference evidence="3" key="1">
    <citation type="journal article" date="2011" name="Nature">
        <title>Genome sequence and analysis of the tuber crop potato.</title>
        <authorList>
            <consortium name="The Potato Genome Sequencing Consortium"/>
        </authorList>
    </citation>
    <scope>NUCLEOTIDE SEQUENCE [LARGE SCALE GENOMIC DNA]</scope>
    <source>
        <strain evidence="3">cv. DM1-3 516 R44</strain>
    </source>
</reference>
<dbReference type="AlphaFoldDB" id="M1DP06"/>
<dbReference type="Proteomes" id="UP000011115">
    <property type="component" value="Unassembled WGS sequence"/>
</dbReference>
<feature type="region of interest" description="Disordered" evidence="1">
    <location>
        <begin position="1"/>
        <end position="35"/>
    </location>
</feature>
<dbReference type="Gramene" id="PGSC0003DMT400092066">
    <property type="protein sequence ID" value="PGSC0003DMT400092066"/>
    <property type="gene ID" value="PGSC0003DMG400041637"/>
</dbReference>